<gene>
    <name evidence="2" type="ORF">DC094_16580</name>
</gene>
<dbReference type="PROSITE" id="PS51340">
    <property type="entry name" value="MOSC"/>
    <property type="match status" value="1"/>
</dbReference>
<proteinExistence type="predicted"/>
<dbReference type="Pfam" id="PF03473">
    <property type="entry name" value="MOSC"/>
    <property type="match status" value="1"/>
</dbReference>
<accession>A0A2V1GX94</accession>
<dbReference type="GO" id="GO:0030151">
    <property type="term" value="F:molybdenum ion binding"/>
    <property type="evidence" value="ECO:0007669"/>
    <property type="project" value="InterPro"/>
</dbReference>
<dbReference type="SUPFAM" id="SSF50800">
    <property type="entry name" value="PK beta-barrel domain-like"/>
    <property type="match status" value="1"/>
</dbReference>
<dbReference type="GO" id="GO:0003824">
    <property type="term" value="F:catalytic activity"/>
    <property type="evidence" value="ECO:0007669"/>
    <property type="project" value="InterPro"/>
</dbReference>
<sequence>MASIAGHFLFWRKKYNRLAMNLSTSLLEIRLGQNQKLFEIDSLTAIDKQTVSQVEVHALGLVGDQQAESFHGGTERALLQFDCDHYAILKQQFPESETYFKNGGFGENLVAQGFNEHNICIGDQISIGSVILEVSQPRQPCFKLNYRFKQQSLSQFSQDNSITGWFYRVIKPGVISTDDSLELIARPLPQWTIAQVQYYLYHDLKNQTAMQQLLELPQLAKETKSVFEKRMQRQQVENWQERLVG</sequence>
<protein>
    <submittedName>
        <fullName evidence="2">MOSC domain-containing protein</fullName>
    </submittedName>
</protein>
<evidence type="ECO:0000313" key="3">
    <source>
        <dbReference type="Proteomes" id="UP000244906"/>
    </source>
</evidence>
<feature type="domain" description="MOSC" evidence="1">
    <location>
        <begin position="48"/>
        <end position="184"/>
    </location>
</feature>
<dbReference type="Proteomes" id="UP000244906">
    <property type="component" value="Unassembled WGS sequence"/>
</dbReference>
<dbReference type="PANTHER" id="PTHR30212:SF2">
    <property type="entry name" value="PROTEIN YIIM"/>
    <property type="match status" value="1"/>
</dbReference>
<organism evidence="2 3">
    <name type="scientific">Pelagibaculum spongiae</name>
    <dbReference type="NCBI Taxonomy" id="2080658"/>
    <lineage>
        <taxon>Bacteria</taxon>
        <taxon>Pseudomonadati</taxon>
        <taxon>Pseudomonadota</taxon>
        <taxon>Gammaproteobacteria</taxon>
        <taxon>Oceanospirillales</taxon>
        <taxon>Pelagibaculum</taxon>
    </lineage>
</organism>
<dbReference type="InterPro" id="IPR052353">
    <property type="entry name" value="Benzoxazolinone_Detox_Enz"/>
</dbReference>
<evidence type="ECO:0000259" key="1">
    <source>
        <dbReference type="PROSITE" id="PS51340"/>
    </source>
</evidence>
<dbReference type="Gene3D" id="2.40.33.20">
    <property type="entry name" value="PK beta-barrel domain-like"/>
    <property type="match status" value="1"/>
</dbReference>
<dbReference type="AlphaFoldDB" id="A0A2V1GX94"/>
<dbReference type="InterPro" id="IPR005302">
    <property type="entry name" value="MoCF_Sase_C"/>
</dbReference>
<dbReference type="GO" id="GO:0030170">
    <property type="term" value="F:pyridoxal phosphate binding"/>
    <property type="evidence" value="ECO:0007669"/>
    <property type="project" value="InterPro"/>
</dbReference>
<reference evidence="2 3" key="1">
    <citation type="submission" date="2018-04" db="EMBL/GenBank/DDBJ databases">
        <title>Thalassorhabdus spongiae gen. nov., sp. nov., isolated from a marine sponge in South-West Iceland.</title>
        <authorList>
            <person name="Knobloch S."/>
            <person name="Daussin A."/>
            <person name="Johannsson R."/>
            <person name="Marteinsson V.T."/>
        </authorList>
    </citation>
    <scope>NUCLEOTIDE SEQUENCE [LARGE SCALE GENOMIC DNA]</scope>
    <source>
        <strain evidence="2 3">Hp12</strain>
    </source>
</reference>
<dbReference type="EMBL" id="QDDL01000008">
    <property type="protein sequence ID" value="PVZ66315.1"/>
    <property type="molecule type" value="Genomic_DNA"/>
</dbReference>
<dbReference type="Pfam" id="PF03475">
    <property type="entry name" value="YiiM_3-alpha"/>
    <property type="match status" value="1"/>
</dbReference>
<dbReference type="PANTHER" id="PTHR30212">
    <property type="entry name" value="PROTEIN YIIM"/>
    <property type="match status" value="1"/>
</dbReference>
<keyword evidence="3" id="KW-1185">Reference proteome</keyword>
<name>A0A2V1GX94_9GAMM</name>
<dbReference type="InterPro" id="IPR011037">
    <property type="entry name" value="Pyrv_Knase-like_insert_dom_sf"/>
</dbReference>
<dbReference type="InterPro" id="IPR005163">
    <property type="entry name" value="Tri_helical_YiiM-like"/>
</dbReference>
<comment type="caution">
    <text evidence="2">The sequence shown here is derived from an EMBL/GenBank/DDBJ whole genome shotgun (WGS) entry which is preliminary data.</text>
</comment>
<evidence type="ECO:0000313" key="2">
    <source>
        <dbReference type="EMBL" id="PVZ66315.1"/>
    </source>
</evidence>